<evidence type="ECO:0000313" key="1">
    <source>
        <dbReference type="EMBL" id="KAK5983733.1"/>
    </source>
</evidence>
<evidence type="ECO:0000313" key="2">
    <source>
        <dbReference type="Proteomes" id="UP001331761"/>
    </source>
</evidence>
<keyword evidence="2" id="KW-1185">Reference proteome</keyword>
<proteinExistence type="predicted"/>
<reference evidence="1 2" key="1">
    <citation type="submission" date="2019-10" db="EMBL/GenBank/DDBJ databases">
        <title>Assembly and Annotation for the nematode Trichostrongylus colubriformis.</title>
        <authorList>
            <person name="Martin J."/>
        </authorList>
    </citation>
    <scope>NUCLEOTIDE SEQUENCE [LARGE SCALE GENOMIC DNA]</scope>
    <source>
        <strain evidence="1">G859</strain>
        <tissue evidence="1">Whole worm</tissue>
    </source>
</reference>
<comment type="caution">
    <text evidence="1">The sequence shown here is derived from an EMBL/GenBank/DDBJ whole genome shotgun (WGS) entry which is preliminary data.</text>
</comment>
<organism evidence="1 2">
    <name type="scientific">Trichostrongylus colubriformis</name>
    <name type="common">Black scour worm</name>
    <dbReference type="NCBI Taxonomy" id="6319"/>
    <lineage>
        <taxon>Eukaryota</taxon>
        <taxon>Metazoa</taxon>
        <taxon>Ecdysozoa</taxon>
        <taxon>Nematoda</taxon>
        <taxon>Chromadorea</taxon>
        <taxon>Rhabditida</taxon>
        <taxon>Rhabditina</taxon>
        <taxon>Rhabditomorpha</taxon>
        <taxon>Strongyloidea</taxon>
        <taxon>Trichostrongylidae</taxon>
        <taxon>Trichostrongylus</taxon>
    </lineage>
</organism>
<name>A0AAN8IU76_TRICO</name>
<sequence>VVEKWCTSGDESKVLERIFDTAKLTLSIGDTAHEDVLAVFSPLLLKRIVQVARGKRNPQQRVLREKVVLEFPYSTSVRSALHRRPFKSRTLKRTVFREEQSLVDVILKIGYFLNHTKPFSCFQHNNGATWVKDSGVQFASPS</sequence>
<accession>A0AAN8IU76</accession>
<feature type="non-terminal residue" evidence="1">
    <location>
        <position position="1"/>
    </location>
</feature>
<dbReference type="AlphaFoldDB" id="A0AAN8IU76"/>
<dbReference type="Proteomes" id="UP001331761">
    <property type="component" value="Unassembled WGS sequence"/>
</dbReference>
<gene>
    <name evidence="1" type="ORF">GCK32_010433</name>
</gene>
<protein>
    <submittedName>
        <fullName evidence="1">Uncharacterized protein</fullName>
    </submittedName>
</protein>
<dbReference type="EMBL" id="WIXE01003670">
    <property type="protein sequence ID" value="KAK5983733.1"/>
    <property type="molecule type" value="Genomic_DNA"/>
</dbReference>